<name>A0A9D2M0J4_9FIRM</name>
<dbReference type="Pfam" id="PF06133">
    <property type="entry name" value="Com_YlbF"/>
    <property type="match status" value="1"/>
</dbReference>
<dbReference type="Proteomes" id="UP000824209">
    <property type="component" value="Unassembled WGS sequence"/>
</dbReference>
<dbReference type="InterPro" id="IPR023378">
    <property type="entry name" value="YheA/YmcA-like_dom_sf"/>
</dbReference>
<dbReference type="InterPro" id="IPR010368">
    <property type="entry name" value="Com_YlbF"/>
</dbReference>
<dbReference type="SUPFAM" id="SSF158622">
    <property type="entry name" value="YheA/YmcA-like"/>
    <property type="match status" value="1"/>
</dbReference>
<accession>A0A9D2M0J4</accession>
<gene>
    <name evidence="1" type="ORF">H9943_02045</name>
</gene>
<evidence type="ECO:0000313" key="1">
    <source>
        <dbReference type="EMBL" id="HJB39161.1"/>
    </source>
</evidence>
<protein>
    <submittedName>
        <fullName evidence="1">YlbF family regulator</fullName>
    </submittedName>
</protein>
<comment type="caution">
    <text evidence="1">The sequence shown here is derived from an EMBL/GenBank/DDBJ whole genome shotgun (WGS) entry which is preliminary data.</text>
</comment>
<proteinExistence type="predicted"/>
<organism evidence="1 2">
    <name type="scientific">Candidatus Ruthenibacterium avium</name>
    <dbReference type="NCBI Taxonomy" id="2838751"/>
    <lineage>
        <taxon>Bacteria</taxon>
        <taxon>Bacillati</taxon>
        <taxon>Bacillota</taxon>
        <taxon>Clostridia</taxon>
        <taxon>Eubacteriales</taxon>
        <taxon>Oscillospiraceae</taxon>
        <taxon>Ruthenibacterium</taxon>
    </lineage>
</organism>
<sequence>MAKCAIDLFKEAAAQLQKEAEYLALKGTTEKNDADETLQTLIGDFNLARIDLNSELSKSAEEKDKDRVAMLNTRVNDLYQAIMENESMKAYNEAKQEMEAVMAWVNAIITTAVNGGDPMTVEQPTGGCSGSCASCSGCH</sequence>
<dbReference type="AlphaFoldDB" id="A0A9D2M0J4"/>
<dbReference type="EMBL" id="DWYA01000023">
    <property type="protein sequence ID" value="HJB39161.1"/>
    <property type="molecule type" value="Genomic_DNA"/>
</dbReference>
<reference evidence="1" key="2">
    <citation type="submission" date="2021-04" db="EMBL/GenBank/DDBJ databases">
        <authorList>
            <person name="Gilroy R."/>
        </authorList>
    </citation>
    <scope>NUCLEOTIDE SEQUENCE</scope>
    <source>
        <strain evidence="1">ChiBcec8-14828</strain>
    </source>
</reference>
<evidence type="ECO:0000313" key="2">
    <source>
        <dbReference type="Proteomes" id="UP000824209"/>
    </source>
</evidence>
<reference evidence="1" key="1">
    <citation type="journal article" date="2021" name="PeerJ">
        <title>Extensive microbial diversity within the chicken gut microbiome revealed by metagenomics and culture.</title>
        <authorList>
            <person name="Gilroy R."/>
            <person name="Ravi A."/>
            <person name="Getino M."/>
            <person name="Pursley I."/>
            <person name="Horton D.L."/>
            <person name="Alikhan N.F."/>
            <person name="Baker D."/>
            <person name="Gharbi K."/>
            <person name="Hall N."/>
            <person name="Watson M."/>
            <person name="Adriaenssens E.M."/>
            <person name="Foster-Nyarko E."/>
            <person name="Jarju S."/>
            <person name="Secka A."/>
            <person name="Antonio M."/>
            <person name="Oren A."/>
            <person name="Chaudhuri R.R."/>
            <person name="La Ragione R."/>
            <person name="Hildebrand F."/>
            <person name="Pallen M.J."/>
        </authorList>
    </citation>
    <scope>NUCLEOTIDE SEQUENCE</scope>
    <source>
        <strain evidence="1">ChiBcec8-14828</strain>
    </source>
</reference>
<dbReference type="Gene3D" id="1.20.1500.10">
    <property type="entry name" value="YheA/YmcA-like"/>
    <property type="match status" value="1"/>
</dbReference>